<evidence type="ECO:0000256" key="6">
    <source>
        <dbReference type="ARBA" id="ARBA00023136"/>
    </source>
</evidence>
<dbReference type="PANTHER" id="PTHR12137">
    <property type="entry name" value="CARBOHYDRATE SULFOTRANSFERASE"/>
    <property type="match status" value="1"/>
</dbReference>
<evidence type="ECO:0000313" key="8">
    <source>
        <dbReference type="EMBL" id="SMD36464.1"/>
    </source>
</evidence>
<evidence type="ECO:0000256" key="2">
    <source>
        <dbReference type="ARBA" id="ARBA00022679"/>
    </source>
</evidence>
<protein>
    <submittedName>
        <fullName evidence="8">Sulfotransferase family protein</fullName>
    </submittedName>
</protein>
<dbReference type="Gene3D" id="3.40.50.300">
    <property type="entry name" value="P-loop containing nucleotide triphosphate hydrolases"/>
    <property type="match status" value="1"/>
</dbReference>
<keyword evidence="9" id="KW-1185">Reference proteome</keyword>
<dbReference type="Proteomes" id="UP000192472">
    <property type="component" value="Unassembled WGS sequence"/>
</dbReference>
<keyword evidence="4" id="KW-1133">Transmembrane helix</keyword>
<dbReference type="InterPro" id="IPR018011">
    <property type="entry name" value="Carb_sulfotrans_8-10"/>
</dbReference>
<gene>
    <name evidence="8" type="ORF">SAMN04488029_2908</name>
</gene>
<evidence type="ECO:0000313" key="9">
    <source>
        <dbReference type="Proteomes" id="UP000192472"/>
    </source>
</evidence>
<comment type="subcellular location">
    <subcellularLocation>
        <location evidence="1">Golgi apparatus membrane</location>
        <topology evidence="1">Single-pass type II membrane protein</topology>
    </subcellularLocation>
</comment>
<evidence type="ECO:0000256" key="3">
    <source>
        <dbReference type="ARBA" id="ARBA00022692"/>
    </source>
</evidence>
<dbReference type="GO" id="GO:0008146">
    <property type="term" value="F:sulfotransferase activity"/>
    <property type="evidence" value="ECO:0007669"/>
    <property type="project" value="InterPro"/>
</dbReference>
<keyword evidence="2 8" id="KW-0808">Transferase</keyword>
<keyword evidence="6" id="KW-0472">Membrane</keyword>
<dbReference type="AlphaFoldDB" id="A0A1W2GIV0"/>
<reference evidence="8 9" key="1">
    <citation type="submission" date="2017-04" db="EMBL/GenBank/DDBJ databases">
        <authorList>
            <person name="Afonso C.L."/>
            <person name="Miller P.J."/>
            <person name="Scott M.A."/>
            <person name="Spackman E."/>
            <person name="Goraichik I."/>
            <person name="Dimitrov K.M."/>
            <person name="Suarez D.L."/>
            <person name="Swayne D.E."/>
        </authorList>
    </citation>
    <scope>NUCLEOTIDE SEQUENCE [LARGE SCALE GENOMIC DNA]</scope>
    <source>
        <strain evidence="8 9">DSM 26133</strain>
    </source>
</reference>
<keyword evidence="7" id="KW-0325">Glycoprotein</keyword>
<dbReference type="OrthoDB" id="288532at2"/>
<evidence type="ECO:0000256" key="7">
    <source>
        <dbReference type="ARBA" id="ARBA00023180"/>
    </source>
</evidence>
<keyword evidence="5" id="KW-0333">Golgi apparatus</keyword>
<dbReference type="SUPFAM" id="SSF52540">
    <property type="entry name" value="P-loop containing nucleoside triphosphate hydrolases"/>
    <property type="match status" value="1"/>
</dbReference>
<dbReference type="Pfam" id="PF03567">
    <property type="entry name" value="Sulfotransfer_2"/>
    <property type="match status" value="1"/>
</dbReference>
<dbReference type="STRING" id="692418.SAMN04488029_2908"/>
<name>A0A1W2GIV0_REIFA</name>
<organism evidence="8 9">
    <name type="scientific">Reichenbachiella faecimaris</name>
    <dbReference type="NCBI Taxonomy" id="692418"/>
    <lineage>
        <taxon>Bacteria</taxon>
        <taxon>Pseudomonadati</taxon>
        <taxon>Bacteroidota</taxon>
        <taxon>Cytophagia</taxon>
        <taxon>Cytophagales</taxon>
        <taxon>Reichenbachiellaceae</taxon>
        <taxon>Reichenbachiella</taxon>
    </lineage>
</organism>
<proteinExistence type="predicted"/>
<dbReference type="InterPro" id="IPR027417">
    <property type="entry name" value="P-loop_NTPase"/>
</dbReference>
<dbReference type="PANTHER" id="PTHR12137:SF54">
    <property type="entry name" value="CARBOHYDRATE SULFOTRANSFERASE"/>
    <property type="match status" value="1"/>
</dbReference>
<dbReference type="GO" id="GO:0016051">
    <property type="term" value="P:carbohydrate biosynthetic process"/>
    <property type="evidence" value="ECO:0007669"/>
    <property type="project" value="InterPro"/>
</dbReference>
<dbReference type="EMBL" id="FWYF01000003">
    <property type="protein sequence ID" value="SMD36464.1"/>
    <property type="molecule type" value="Genomic_DNA"/>
</dbReference>
<dbReference type="RefSeq" id="WP_084373557.1">
    <property type="nucleotide sequence ID" value="NZ_FWYF01000003.1"/>
</dbReference>
<accession>A0A1W2GIV0</accession>
<evidence type="ECO:0000256" key="1">
    <source>
        <dbReference type="ARBA" id="ARBA00004323"/>
    </source>
</evidence>
<sequence length="211" mass="25733">MLFSKKYRFIFFHTPKVAGSSITKALRKYSNYPNERIYNYMIDYLGEIPAIGLYPLHISPIDLYKKLKNKNTFDTFLKIAFVRNPWDWHVSQFNYHKQNRNAFFFKTFQKFSFREYIDWATDPENIKKARSSQFDFLSNNQGELMVDFIGRYENLQEDFNKICDKLQIDEKIPIVNTSKRNKNYREYYDDYTKNKIEDTFKKDLEKFNYNF</sequence>
<evidence type="ECO:0000256" key="4">
    <source>
        <dbReference type="ARBA" id="ARBA00022989"/>
    </source>
</evidence>
<evidence type="ECO:0000256" key="5">
    <source>
        <dbReference type="ARBA" id="ARBA00023034"/>
    </source>
</evidence>
<dbReference type="InterPro" id="IPR005331">
    <property type="entry name" value="Sulfotransferase"/>
</dbReference>
<keyword evidence="3" id="KW-0812">Transmembrane</keyword>
<dbReference type="GO" id="GO:0016020">
    <property type="term" value="C:membrane"/>
    <property type="evidence" value="ECO:0007669"/>
    <property type="project" value="InterPro"/>
</dbReference>